<reference evidence="1" key="1">
    <citation type="submission" date="2024-01" db="EMBL/GenBank/DDBJ databases">
        <title>Bank of Algae and Cyanobacteria of the Azores (BACA) strain genomes.</title>
        <authorList>
            <person name="Luz R."/>
            <person name="Cordeiro R."/>
            <person name="Fonseca A."/>
            <person name="Goncalves V."/>
        </authorList>
    </citation>
    <scope>NUCLEOTIDE SEQUENCE</scope>
    <source>
        <strain evidence="1">BACA0141</strain>
    </source>
</reference>
<name>A0AAW9Q1H8_9CYAN</name>
<keyword evidence="2" id="KW-1185">Reference proteome</keyword>
<dbReference type="EMBL" id="JAZBJZ010000032">
    <property type="protein sequence ID" value="MEE3717090.1"/>
    <property type="molecule type" value="Genomic_DNA"/>
</dbReference>
<dbReference type="Proteomes" id="UP001333818">
    <property type="component" value="Unassembled WGS sequence"/>
</dbReference>
<gene>
    <name evidence="1" type="ORF">V2H45_10065</name>
</gene>
<protein>
    <submittedName>
        <fullName evidence="1">Chlorophyll A-B-binding protein</fullName>
    </submittedName>
</protein>
<evidence type="ECO:0000313" key="2">
    <source>
        <dbReference type="Proteomes" id="UP001333818"/>
    </source>
</evidence>
<dbReference type="RefSeq" id="WP_330483518.1">
    <property type="nucleotide sequence ID" value="NZ_JAZBJZ010000032.1"/>
</dbReference>
<accession>A0AAW9Q1H8</accession>
<dbReference type="AlphaFoldDB" id="A0AAW9Q1H8"/>
<proteinExistence type="predicted"/>
<organism evidence="1 2">
    <name type="scientific">Tumidithrix elongata BACA0141</name>
    <dbReference type="NCBI Taxonomy" id="2716417"/>
    <lineage>
        <taxon>Bacteria</taxon>
        <taxon>Bacillati</taxon>
        <taxon>Cyanobacteriota</taxon>
        <taxon>Cyanophyceae</taxon>
        <taxon>Pseudanabaenales</taxon>
        <taxon>Pseudanabaenaceae</taxon>
        <taxon>Tumidithrix</taxon>
        <taxon>Tumidithrix elongata</taxon>
    </lineage>
</organism>
<dbReference type="SUPFAM" id="SSF103511">
    <property type="entry name" value="Chlorophyll a-b binding protein"/>
    <property type="match status" value="1"/>
</dbReference>
<comment type="caution">
    <text evidence="1">The sequence shown here is derived from an EMBL/GenBank/DDBJ whole genome shotgun (WGS) entry which is preliminary data.</text>
</comment>
<evidence type="ECO:0000313" key="1">
    <source>
        <dbReference type="EMBL" id="MEE3717090.1"/>
    </source>
</evidence>
<sequence>MTQRTVIKDDRGLLNNFAYEPPVYIDEESRFGFTEFAEKWNGRFAMIGFVLLLAIEYGTDQGFISLLTSAN</sequence>